<proteinExistence type="predicted"/>
<dbReference type="Proteomes" id="UP001165960">
    <property type="component" value="Unassembled WGS sequence"/>
</dbReference>
<reference evidence="1" key="1">
    <citation type="submission" date="2022-04" db="EMBL/GenBank/DDBJ databases">
        <title>Genome of the entomopathogenic fungus Entomophthora muscae.</title>
        <authorList>
            <person name="Elya C."/>
            <person name="Lovett B.R."/>
            <person name="Lee E."/>
            <person name="Macias A.M."/>
            <person name="Hajek A.E."/>
            <person name="De Bivort B.L."/>
            <person name="Kasson M.T."/>
            <person name="De Fine Licht H.H."/>
            <person name="Stajich J.E."/>
        </authorList>
    </citation>
    <scope>NUCLEOTIDE SEQUENCE</scope>
    <source>
        <strain evidence="1">Berkeley</strain>
    </source>
</reference>
<name>A0ACC2U9E4_9FUNG</name>
<dbReference type="EMBL" id="QTSX02001018">
    <property type="protein sequence ID" value="KAJ9083382.1"/>
    <property type="molecule type" value="Genomic_DNA"/>
</dbReference>
<accession>A0ACC2U9E4</accession>
<keyword evidence="2" id="KW-1185">Reference proteome</keyword>
<evidence type="ECO:0000313" key="2">
    <source>
        <dbReference type="Proteomes" id="UP001165960"/>
    </source>
</evidence>
<protein>
    <submittedName>
        <fullName evidence="1">Uncharacterized protein</fullName>
    </submittedName>
</protein>
<comment type="caution">
    <text evidence="1">The sequence shown here is derived from an EMBL/GenBank/DDBJ whole genome shotgun (WGS) entry which is preliminary data.</text>
</comment>
<sequence length="396" mass="44213">MNDDLLKSSLVKALEKVPILTGHLERIDGTPFEAEKNTDLQVIVGTRGAWYASNHIKGSFQEAKQHGFNHELLDRTFLFKKANDAILEGDNYPLFAVKVNRFDCGSVLLLVTTCHFAADAKSTYEFMRYWGELAQGIDSSEAPFDARHMYTIPESSGDPPKLSDSLKSLNTTPPTITGPICRVRFSIPVAKMAKIKEEINLELKPLDRWVTTDDVMCALGWRALTRARRLGDKVTSFGRMVEIRSMLYPPLPPTAFGNFISYAAPEPMPASELIVAPLSTVAYNIREALKKLDPSKFDIFLGVVHNMKLKPHPFAFDGSVFGTNMFASSYTKFLPQKINFHNSPATTMLRAYYKEGALLPQPVYDGTYSCHLGASAEYAEDIINDPELCFLGFTMD</sequence>
<gene>
    <name evidence="1" type="ORF">DSO57_1035274</name>
</gene>
<evidence type="ECO:0000313" key="1">
    <source>
        <dbReference type="EMBL" id="KAJ9083382.1"/>
    </source>
</evidence>
<organism evidence="1 2">
    <name type="scientific">Entomophthora muscae</name>
    <dbReference type="NCBI Taxonomy" id="34485"/>
    <lineage>
        <taxon>Eukaryota</taxon>
        <taxon>Fungi</taxon>
        <taxon>Fungi incertae sedis</taxon>
        <taxon>Zoopagomycota</taxon>
        <taxon>Entomophthoromycotina</taxon>
        <taxon>Entomophthoromycetes</taxon>
        <taxon>Entomophthorales</taxon>
        <taxon>Entomophthoraceae</taxon>
        <taxon>Entomophthora</taxon>
    </lineage>
</organism>